<geneLocation type="mitochondrion" evidence="1"/>
<reference evidence="1" key="1">
    <citation type="journal article" date="2015" name="Genome Biol. Evol.">
        <title>Organellar Genomes of White Spruce (Picea glauca): Assembly and Annotation.</title>
        <authorList>
            <person name="Jackman S.D."/>
            <person name="Warren R.L."/>
            <person name="Gibb E.A."/>
            <person name="Vandervalk B.P."/>
            <person name="Mohamadi H."/>
            <person name="Chu J."/>
            <person name="Raymond A."/>
            <person name="Pleasance S."/>
            <person name="Coope R."/>
            <person name="Wildung M.R."/>
            <person name="Ritland C.E."/>
            <person name="Bousquet J."/>
            <person name="Jones S.J."/>
            <person name="Bohlmann J."/>
            <person name="Birol I."/>
        </authorList>
    </citation>
    <scope>NUCLEOTIDE SEQUENCE [LARGE SCALE GENOMIC DNA]</scope>
    <source>
        <tissue evidence="1">Flushing bud</tissue>
    </source>
</reference>
<proteinExistence type="predicted"/>
<organism evidence="1">
    <name type="scientific">Picea glauca</name>
    <name type="common">White spruce</name>
    <name type="synonym">Pinus glauca</name>
    <dbReference type="NCBI Taxonomy" id="3330"/>
    <lineage>
        <taxon>Eukaryota</taxon>
        <taxon>Viridiplantae</taxon>
        <taxon>Streptophyta</taxon>
        <taxon>Embryophyta</taxon>
        <taxon>Tracheophyta</taxon>
        <taxon>Spermatophyta</taxon>
        <taxon>Pinopsida</taxon>
        <taxon>Pinidae</taxon>
        <taxon>Conifers I</taxon>
        <taxon>Pinales</taxon>
        <taxon>Pinaceae</taxon>
        <taxon>Picea</taxon>
    </lineage>
</organism>
<dbReference type="EMBL" id="LKAM01000002">
    <property type="protein sequence ID" value="KUM49616.1"/>
    <property type="molecule type" value="Genomic_DNA"/>
</dbReference>
<keyword evidence="1" id="KW-0496">Mitochondrion</keyword>
<comment type="caution">
    <text evidence="1">The sequence shown here is derived from an EMBL/GenBank/DDBJ whole genome shotgun (WGS) entry which is preliminary data.</text>
</comment>
<protein>
    <submittedName>
        <fullName evidence="1">Uncharacterized protein</fullName>
    </submittedName>
</protein>
<sequence length="87" mass="9689">MPGIQKFLPEVVYAACQCRLSMHSIQVAMPVFDQVSMHSRYSPVMHSFPVLAGRPCQVSMPVLQSILELMHSSEGFSDQFANRCGCL</sequence>
<name>A0A101M228_PICGL</name>
<gene>
    <name evidence="1" type="ORF">ABT39_MTgene2841</name>
</gene>
<evidence type="ECO:0000313" key="1">
    <source>
        <dbReference type="EMBL" id="KUM49616.1"/>
    </source>
</evidence>
<dbReference type="AlphaFoldDB" id="A0A101M228"/>
<accession>A0A101M228</accession>